<evidence type="ECO:0000256" key="1">
    <source>
        <dbReference type="ARBA" id="ARBA00022754"/>
    </source>
</evidence>
<accession>A0A401QDY6</accession>
<dbReference type="InterPro" id="IPR039008">
    <property type="entry name" value="IF_rod_dom"/>
</dbReference>
<reference evidence="5 6" key="1">
    <citation type="journal article" date="2018" name="Nat. Ecol. Evol.">
        <title>Shark genomes provide insights into elasmobranch evolution and the origin of vertebrates.</title>
        <authorList>
            <person name="Hara Y"/>
            <person name="Yamaguchi K"/>
            <person name="Onimaru K"/>
            <person name="Kadota M"/>
            <person name="Koyanagi M"/>
            <person name="Keeley SD"/>
            <person name="Tatsumi K"/>
            <person name="Tanaka K"/>
            <person name="Motone F"/>
            <person name="Kageyama Y"/>
            <person name="Nozu R"/>
            <person name="Adachi N"/>
            <person name="Nishimura O"/>
            <person name="Nakagawa R"/>
            <person name="Tanegashima C"/>
            <person name="Kiyatake I"/>
            <person name="Matsumoto R"/>
            <person name="Murakumo K"/>
            <person name="Nishida K"/>
            <person name="Terakita A"/>
            <person name="Kuratani S"/>
            <person name="Sato K"/>
            <person name="Hyodo S Kuraku.S."/>
        </authorList>
    </citation>
    <scope>NUCLEOTIDE SEQUENCE [LARGE SCALE GENOMIC DNA]</scope>
</reference>
<dbReference type="Proteomes" id="UP000288216">
    <property type="component" value="Unassembled WGS sequence"/>
</dbReference>
<dbReference type="PANTHER" id="PTHR45616:SF22">
    <property type="entry name" value="SFI1 SPINDLE BODY DOMAIN-CONTAINING PROTEIN"/>
    <property type="match status" value="1"/>
</dbReference>
<keyword evidence="1" id="KW-0403">Intermediate filament</keyword>
<dbReference type="PRINTS" id="PR01276">
    <property type="entry name" value="TYPE2KERATIN"/>
</dbReference>
<feature type="domain" description="IF rod" evidence="4">
    <location>
        <begin position="1"/>
        <end position="103"/>
    </location>
</feature>
<dbReference type="Pfam" id="PF00038">
    <property type="entry name" value="Filament"/>
    <property type="match status" value="1"/>
</dbReference>
<proteinExistence type="predicted"/>
<dbReference type="GO" id="GO:0045095">
    <property type="term" value="C:keratin filament"/>
    <property type="evidence" value="ECO:0007669"/>
    <property type="project" value="InterPro"/>
</dbReference>
<feature type="coiled-coil region" evidence="3">
    <location>
        <begin position="2"/>
        <end position="85"/>
    </location>
</feature>
<sequence length="103" mass="12146">MVRKLEQENQVLETRWELLQQTDTYKSNADKIVNMFCNKLRQQLADLERERDRLKGQITQTQQMVEEFKAKYEDEINSRTGLENEFVILKKVGGQLKDPGVTV</sequence>
<dbReference type="EMBL" id="BFAA01038918">
    <property type="protein sequence ID" value="GCB83595.1"/>
    <property type="molecule type" value="Genomic_DNA"/>
</dbReference>
<organism evidence="5 6">
    <name type="scientific">Scyliorhinus torazame</name>
    <name type="common">Cloudy catshark</name>
    <name type="synonym">Catulus torazame</name>
    <dbReference type="NCBI Taxonomy" id="75743"/>
    <lineage>
        <taxon>Eukaryota</taxon>
        <taxon>Metazoa</taxon>
        <taxon>Chordata</taxon>
        <taxon>Craniata</taxon>
        <taxon>Vertebrata</taxon>
        <taxon>Chondrichthyes</taxon>
        <taxon>Elasmobranchii</taxon>
        <taxon>Galeomorphii</taxon>
        <taxon>Galeoidea</taxon>
        <taxon>Carcharhiniformes</taxon>
        <taxon>Scyliorhinidae</taxon>
        <taxon>Scyliorhinus</taxon>
    </lineage>
</organism>
<dbReference type="STRING" id="75743.A0A401QDY6"/>
<evidence type="ECO:0000256" key="3">
    <source>
        <dbReference type="SAM" id="Coils"/>
    </source>
</evidence>
<keyword evidence="6" id="KW-1185">Reference proteome</keyword>
<gene>
    <name evidence="5" type="ORF">scyTo_0024085</name>
</gene>
<dbReference type="SUPFAM" id="SSF64593">
    <property type="entry name" value="Intermediate filament protein, coiled coil region"/>
    <property type="match status" value="1"/>
</dbReference>
<dbReference type="InterPro" id="IPR003054">
    <property type="entry name" value="Keratin_II"/>
</dbReference>
<dbReference type="Gene3D" id="1.20.5.1160">
    <property type="entry name" value="Vasodilator-stimulated phosphoprotein"/>
    <property type="match status" value="1"/>
</dbReference>
<dbReference type="PANTHER" id="PTHR45616">
    <property type="entry name" value="GATA-TYPE DOMAIN-CONTAINING PROTEIN"/>
    <property type="match status" value="1"/>
</dbReference>
<protein>
    <recommendedName>
        <fullName evidence="4">IF rod domain-containing protein</fullName>
    </recommendedName>
</protein>
<dbReference type="PROSITE" id="PS51842">
    <property type="entry name" value="IF_ROD_2"/>
    <property type="match status" value="1"/>
</dbReference>
<comment type="caution">
    <text evidence="5">The sequence shown here is derived from an EMBL/GenBank/DDBJ whole genome shotgun (WGS) entry which is preliminary data.</text>
</comment>
<evidence type="ECO:0000256" key="2">
    <source>
        <dbReference type="ARBA" id="ARBA00023054"/>
    </source>
</evidence>
<evidence type="ECO:0000259" key="4">
    <source>
        <dbReference type="PROSITE" id="PS51842"/>
    </source>
</evidence>
<keyword evidence="2 3" id="KW-0175">Coiled coil</keyword>
<name>A0A401QDY6_SCYTO</name>
<dbReference type="OrthoDB" id="2441647at2759"/>
<dbReference type="AlphaFoldDB" id="A0A401QDY6"/>
<evidence type="ECO:0000313" key="6">
    <source>
        <dbReference type="Proteomes" id="UP000288216"/>
    </source>
</evidence>
<evidence type="ECO:0000313" key="5">
    <source>
        <dbReference type="EMBL" id="GCB83595.1"/>
    </source>
</evidence>